<sequence length="162" mass="18832">MTNKPITMCQICQVNYGSHMGEYIRYKLDVLGIKQRWLSNKIQREGGSMSPSYLSKLLSNKAELLPSEMAMFSKHLPSDFFDEYYETNPKLKPYHHSRLEVVLPGVEEERVPYETKGTGYRITLEIDPIDFDPDLLDPLSESLKSALKDFHSRLQEDKKRTK</sequence>
<name>G8R493_OWEHD</name>
<evidence type="ECO:0000313" key="2">
    <source>
        <dbReference type="Proteomes" id="UP000005631"/>
    </source>
</evidence>
<dbReference type="Proteomes" id="UP000005631">
    <property type="component" value="Chromosome"/>
</dbReference>
<dbReference type="HOGENOM" id="CLU_1633730_0_0_10"/>
<protein>
    <submittedName>
        <fullName evidence="1">Uncharacterized protein</fullName>
    </submittedName>
</protein>
<dbReference type="STRING" id="926562.Oweho_3242"/>
<evidence type="ECO:0000313" key="1">
    <source>
        <dbReference type="EMBL" id="AEV34193.1"/>
    </source>
</evidence>
<accession>G8R493</accession>
<reference evidence="1 2" key="1">
    <citation type="journal article" date="2012" name="Stand. Genomic Sci.">
        <title>Genome sequence of the orange-pigmented seawater bacterium Owenweeksia hongkongensis type strain (UST20020801(T)).</title>
        <authorList>
            <person name="Riedel T."/>
            <person name="Held B."/>
            <person name="Nolan M."/>
            <person name="Lucas S."/>
            <person name="Lapidus A."/>
            <person name="Tice H."/>
            <person name="Del Rio T.G."/>
            <person name="Cheng J.F."/>
            <person name="Han C."/>
            <person name="Tapia R."/>
            <person name="Goodwin L.A."/>
            <person name="Pitluck S."/>
            <person name="Liolios K."/>
            <person name="Mavromatis K."/>
            <person name="Pagani I."/>
            <person name="Ivanova N."/>
            <person name="Mikhailova N."/>
            <person name="Pati A."/>
            <person name="Chen A."/>
            <person name="Palaniappan K."/>
            <person name="Rohde M."/>
            <person name="Tindall B.J."/>
            <person name="Detter J.C."/>
            <person name="Goker M."/>
            <person name="Woyke T."/>
            <person name="Bristow J."/>
            <person name="Eisen J.A."/>
            <person name="Markowitz V."/>
            <person name="Hugenholtz P."/>
            <person name="Klenk H.P."/>
            <person name="Kyrpides N.C."/>
        </authorList>
    </citation>
    <scope>NUCLEOTIDE SEQUENCE</scope>
    <source>
        <strain evidence="2">DSM 17368 / JCM 12287 / NRRL B-23963</strain>
    </source>
</reference>
<gene>
    <name evidence="1" type="ordered locus">Oweho_3242</name>
</gene>
<proteinExistence type="predicted"/>
<dbReference type="EMBL" id="CP003156">
    <property type="protein sequence ID" value="AEV34193.1"/>
    <property type="molecule type" value="Genomic_DNA"/>
</dbReference>
<keyword evidence="2" id="KW-1185">Reference proteome</keyword>
<dbReference type="KEGG" id="oho:Oweho_3242"/>
<organism evidence="1 2">
    <name type="scientific">Owenweeksia hongkongensis (strain DSM 17368 / CIP 108786 / JCM 12287 / NRRL B-23963 / UST20020801)</name>
    <dbReference type="NCBI Taxonomy" id="926562"/>
    <lineage>
        <taxon>Bacteria</taxon>
        <taxon>Pseudomonadati</taxon>
        <taxon>Bacteroidota</taxon>
        <taxon>Flavobacteriia</taxon>
        <taxon>Flavobacteriales</taxon>
        <taxon>Owenweeksiaceae</taxon>
        <taxon>Owenweeksia</taxon>
    </lineage>
</organism>
<dbReference type="AlphaFoldDB" id="G8R493"/>